<proteinExistence type="predicted"/>
<evidence type="ECO:0000313" key="1">
    <source>
        <dbReference type="EMBL" id="KFH46048.1"/>
    </source>
</evidence>
<organism evidence="1 2">
    <name type="scientific">Hapsidospora chrysogenum (strain ATCC 11550 / CBS 779.69 / DSM 880 / IAM 14645 / JCM 23072 / IMI 49137)</name>
    <name type="common">Acremonium chrysogenum</name>
    <dbReference type="NCBI Taxonomy" id="857340"/>
    <lineage>
        <taxon>Eukaryota</taxon>
        <taxon>Fungi</taxon>
        <taxon>Dikarya</taxon>
        <taxon>Ascomycota</taxon>
        <taxon>Pezizomycotina</taxon>
        <taxon>Sordariomycetes</taxon>
        <taxon>Hypocreomycetidae</taxon>
        <taxon>Hypocreales</taxon>
        <taxon>Bionectriaceae</taxon>
        <taxon>Hapsidospora</taxon>
    </lineage>
</organism>
<keyword evidence="2" id="KW-1185">Reference proteome</keyword>
<dbReference type="EMBL" id="JPKY01000024">
    <property type="protein sequence ID" value="KFH46048.1"/>
    <property type="molecule type" value="Genomic_DNA"/>
</dbReference>
<reference evidence="2" key="1">
    <citation type="journal article" date="2014" name="Genome Announc.">
        <title>Genome sequence and annotation of Acremonium chrysogenum, producer of the beta-lactam antibiotic cephalosporin C.</title>
        <authorList>
            <person name="Terfehr D."/>
            <person name="Dahlmann T.A."/>
            <person name="Specht T."/>
            <person name="Zadra I."/>
            <person name="Kuernsteiner H."/>
            <person name="Kueck U."/>
        </authorList>
    </citation>
    <scope>NUCLEOTIDE SEQUENCE [LARGE SCALE GENOMIC DNA]</scope>
    <source>
        <strain evidence="2">ATCC 11550 / CBS 779.69 / DSM 880 / IAM 14645 / JCM 23072 / IMI 49137</strain>
    </source>
</reference>
<name>A0A086T9L6_HAPC1</name>
<protein>
    <submittedName>
        <fullName evidence="1">Uncharacterized protein</fullName>
    </submittedName>
</protein>
<evidence type="ECO:0000313" key="2">
    <source>
        <dbReference type="Proteomes" id="UP000029964"/>
    </source>
</evidence>
<gene>
    <name evidence="1" type="ORF">ACRE_031860</name>
</gene>
<dbReference type="Proteomes" id="UP000029964">
    <property type="component" value="Unassembled WGS sequence"/>
</dbReference>
<dbReference type="HOGENOM" id="CLU_1447252_0_0_1"/>
<dbReference type="AlphaFoldDB" id="A0A086T9L6"/>
<accession>A0A086T9L6</accession>
<dbReference type="OrthoDB" id="4874419at2759"/>
<sequence>MCTFQIKVVLCHCTDPSCRQRSDEVADNQLWEPGHTIRITQYYRISGICLGWFRNTDPSRTVVKYGLREWNTNSRQDCSENKRLVLHPELTRSDRLCEACQSNCTQPSPPLEENNVFVVGEESSEEERNIQVTVQEVPEGEGNAQATGGETAEEERTVSAQEMNDAFDRYFQTISDDEFMHTRGNEA</sequence>
<comment type="caution">
    <text evidence="1">The sequence shown here is derived from an EMBL/GenBank/DDBJ whole genome shotgun (WGS) entry which is preliminary data.</text>
</comment>